<sequence length="349" mass="37373">MKRQADMRGYLFVGQRHRKRRRYVVGILLFLILLSVVLFSLVFGRTVYSISEVFQVLTGRIVPGASFTISELRLPRTIASVLTGLAFGVAGYVFQTLLKNPLANPDILGVSSGSSCAVVVCILVFHTSQMTRSVVAVCGGLLTVLMLFGLSGQKKAATTRIIVVGIGLQAFYNAVISYFTVTGDQRDLPEALRWLNGSLDGVTIKQLPILAVVVLVGLPLTTYLGQRLCVLKLGDELALSLGVNVNLTKLILLIVTVMMTAMATAVTGPIAFVSFLTGPVTNKIMGENGNNVLAAGMIGALLVVIADLVGQFAFPYRFPVGVVTGLIGAPYLIWQLMLINKRGGLNARA</sequence>
<feature type="transmembrane region" description="Helical" evidence="8">
    <location>
        <begin position="261"/>
        <end position="280"/>
    </location>
</feature>
<feature type="transmembrane region" description="Helical" evidence="8">
    <location>
        <begin position="320"/>
        <end position="339"/>
    </location>
</feature>
<evidence type="ECO:0000256" key="5">
    <source>
        <dbReference type="ARBA" id="ARBA00022692"/>
    </source>
</evidence>
<dbReference type="PANTHER" id="PTHR30472">
    <property type="entry name" value="FERRIC ENTEROBACTIN TRANSPORT SYSTEM PERMEASE PROTEIN"/>
    <property type="match status" value="1"/>
</dbReference>
<evidence type="ECO:0000256" key="4">
    <source>
        <dbReference type="ARBA" id="ARBA00022475"/>
    </source>
</evidence>
<keyword evidence="10" id="KW-1185">Reference proteome</keyword>
<dbReference type="InterPro" id="IPR000522">
    <property type="entry name" value="ABC_transptr_permease_BtuC"/>
</dbReference>
<keyword evidence="6 8" id="KW-1133">Transmembrane helix</keyword>
<evidence type="ECO:0000256" key="2">
    <source>
        <dbReference type="ARBA" id="ARBA00007935"/>
    </source>
</evidence>
<evidence type="ECO:0000256" key="7">
    <source>
        <dbReference type="ARBA" id="ARBA00023136"/>
    </source>
</evidence>
<dbReference type="GO" id="GO:0022857">
    <property type="term" value="F:transmembrane transporter activity"/>
    <property type="evidence" value="ECO:0007669"/>
    <property type="project" value="InterPro"/>
</dbReference>
<dbReference type="GO" id="GO:0033214">
    <property type="term" value="P:siderophore-iron import into cell"/>
    <property type="evidence" value="ECO:0007669"/>
    <property type="project" value="TreeGrafter"/>
</dbReference>
<name>A0A0R2L9P7_9LACO</name>
<dbReference type="GO" id="GO:0005886">
    <property type="term" value="C:plasma membrane"/>
    <property type="evidence" value="ECO:0007669"/>
    <property type="project" value="UniProtKB-SubCell"/>
</dbReference>
<evidence type="ECO:0000313" key="9">
    <source>
        <dbReference type="EMBL" id="KRN98558.1"/>
    </source>
</evidence>
<evidence type="ECO:0000256" key="3">
    <source>
        <dbReference type="ARBA" id="ARBA00022448"/>
    </source>
</evidence>
<keyword evidence="7 8" id="KW-0472">Membrane</keyword>
<dbReference type="Gene3D" id="1.10.3470.10">
    <property type="entry name" value="ABC transporter involved in vitamin B12 uptake, BtuC"/>
    <property type="match status" value="1"/>
</dbReference>
<comment type="subcellular location">
    <subcellularLocation>
        <location evidence="1">Cell membrane</location>
        <topology evidence="1">Multi-pass membrane protein</topology>
    </subcellularLocation>
</comment>
<keyword evidence="3" id="KW-0813">Transport</keyword>
<gene>
    <name evidence="9" type="ORF">IV66_GL001889</name>
</gene>
<dbReference type="RefSeq" id="WP_017867739.1">
    <property type="nucleotide sequence ID" value="NZ_BJYB01000004.1"/>
</dbReference>
<comment type="caution">
    <text evidence="9">The sequence shown here is derived from an EMBL/GenBank/DDBJ whole genome shotgun (WGS) entry which is preliminary data.</text>
</comment>
<keyword evidence="4" id="KW-1003">Cell membrane</keyword>
<dbReference type="CDD" id="cd06550">
    <property type="entry name" value="TM_ABC_iron-siderophores_like"/>
    <property type="match status" value="1"/>
</dbReference>
<feature type="transmembrane region" description="Helical" evidence="8">
    <location>
        <begin position="77"/>
        <end position="95"/>
    </location>
</feature>
<comment type="similarity">
    <text evidence="2">Belongs to the binding-protein-dependent transport system permease family. FecCD subfamily.</text>
</comment>
<organism evidence="9 10">
    <name type="scientific">Ligilactobacillus pobuzihii</name>
    <dbReference type="NCBI Taxonomy" id="449659"/>
    <lineage>
        <taxon>Bacteria</taxon>
        <taxon>Bacillati</taxon>
        <taxon>Bacillota</taxon>
        <taxon>Bacilli</taxon>
        <taxon>Lactobacillales</taxon>
        <taxon>Lactobacillaceae</taxon>
        <taxon>Ligilactobacillus</taxon>
    </lineage>
</organism>
<dbReference type="SUPFAM" id="SSF81345">
    <property type="entry name" value="ABC transporter involved in vitamin B12 uptake, BtuC"/>
    <property type="match status" value="1"/>
</dbReference>
<dbReference type="STRING" id="449659.IV66_GL001889"/>
<evidence type="ECO:0000313" key="10">
    <source>
        <dbReference type="Proteomes" id="UP000051886"/>
    </source>
</evidence>
<reference evidence="9 10" key="1">
    <citation type="journal article" date="2015" name="Genome Announc.">
        <title>Expanding the biotechnology potential of lactobacilli through comparative genomics of 213 strains and associated genera.</title>
        <authorList>
            <person name="Sun Z."/>
            <person name="Harris H.M."/>
            <person name="McCann A."/>
            <person name="Guo C."/>
            <person name="Argimon S."/>
            <person name="Zhang W."/>
            <person name="Yang X."/>
            <person name="Jeffery I.B."/>
            <person name="Cooney J.C."/>
            <person name="Kagawa T.F."/>
            <person name="Liu W."/>
            <person name="Song Y."/>
            <person name="Salvetti E."/>
            <person name="Wrobel A."/>
            <person name="Rasinkangas P."/>
            <person name="Parkhill J."/>
            <person name="Rea M.C."/>
            <person name="O'Sullivan O."/>
            <person name="Ritari J."/>
            <person name="Douillard F.P."/>
            <person name="Paul Ross R."/>
            <person name="Yang R."/>
            <person name="Briner A.E."/>
            <person name="Felis G.E."/>
            <person name="de Vos W.M."/>
            <person name="Barrangou R."/>
            <person name="Klaenhammer T.R."/>
            <person name="Caufield P.W."/>
            <person name="Cui Y."/>
            <person name="Zhang H."/>
            <person name="O'Toole P.W."/>
        </authorList>
    </citation>
    <scope>NUCLEOTIDE SEQUENCE [LARGE SCALE GENOMIC DNA]</scope>
    <source>
        <strain evidence="9 10">NBRC 103219</strain>
    </source>
</reference>
<evidence type="ECO:0000256" key="8">
    <source>
        <dbReference type="SAM" id="Phobius"/>
    </source>
</evidence>
<evidence type="ECO:0000256" key="1">
    <source>
        <dbReference type="ARBA" id="ARBA00004651"/>
    </source>
</evidence>
<feature type="transmembrane region" description="Helical" evidence="8">
    <location>
        <begin position="162"/>
        <end position="181"/>
    </location>
</feature>
<protein>
    <submittedName>
        <fullName evidence="9">Transport system permease protein</fullName>
    </submittedName>
</protein>
<proteinExistence type="inferred from homology"/>
<evidence type="ECO:0000256" key="6">
    <source>
        <dbReference type="ARBA" id="ARBA00022989"/>
    </source>
</evidence>
<accession>A0A0R2L9P7</accession>
<feature type="transmembrane region" description="Helical" evidence="8">
    <location>
        <begin position="21"/>
        <end position="43"/>
    </location>
</feature>
<dbReference type="EMBL" id="JQCN01000045">
    <property type="protein sequence ID" value="KRN98558.1"/>
    <property type="molecule type" value="Genomic_DNA"/>
</dbReference>
<dbReference type="PATRIC" id="fig|449659.4.peg.1938"/>
<dbReference type="Pfam" id="PF01032">
    <property type="entry name" value="FecCD"/>
    <property type="match status" value="1"/>
</dbReference>
<keyword evidence="5 8" id="KW-0812">Transmembrane</keyword>
<dbReference type="PANTHER" id="PTHR30472:SF24">
    <property type="entry name" value="FERRIC ENTEROBACTIN TRANSPORT SYSTEM PERMEASE PROTEIN FEPG"/>
    <property type="match status" value="1"/>
</dbReference>
<feature type="transmembrane region" description="Helical" evidence="8">
    <location>
        <begin position="292"/>
        <end position="314"/>
    </location>
</feature>
<dbReference type="Proteomes" id="UP000051886">
    <property type="component" value="Unassembled WGS sequence"/>
</dbReference>
<feature type="transmembrane region" description="Helical" evidence="8">
    <location>
        <begin position="207"/>
        <end position="225"/>
    </location>
</feature>
<feature type="transmembrane region" description="Helical" evidence="8">
    <location>
        <begin position="107"/>
        <end position="127"/>
    </location>
</feature>
<dbReference type="InterPro" id="IPR037294">
    <property type="entry name" value="ABC_BtuC-like"/>
</dbReference>
<feature type="transmembrane region" description="Helical" evidence="8">
    <location>
        <begin position="133"/>
        <end position="150"/>
    </location>
</feature>
<dbReference type="AlphaFoldDB" id="A0A0R2L9P7"/>